<dbReference type="AlphaFoldDB" id="A0A4S2KL00"/>
<accession>A0A4S2KL00</accession>
<feature type="compositionally biased region" description="Basic and acidic residues" evidence="5">
    <location>
        <begin position="686"/>
        <end position="696"/>
    </location>
</feature>
<dbReference type="Pfam" id="PF13855">
    <property type="entry name" value="LRR_8"/>
    <property type="match status" value="2"/>
</dbReference>
<proteinExistence type="predicted"/>
<keyword evidence="3" id="KW-0677">Repeat</keyword>
<name>A0A4S2KL00_9HYME</name>
<dbReference type="InterPro" id="IPR003591">
    <property type="entry name" value="Leu-rich_rpt_typical-subtyp"/>
</dbReference>
<evidence type="ECO:0000256" key="5">
    <source>
        <dbReference type="SAM" id="MobiDB-lite"/>
    </source>
</evidence>
<reference evidence="6 7" key="1">
    <citation type="journal article" date="2019" name="Philos. Trans. R. Soc. Lond., B, Biol. Sci.">
        <title>Ant behaviour and brain gene expression of defending hosts depend on the ecological success of the intruding social parasite.</title>
        <authorList>
            <person name="Kaur R."/>
            <person name="Stoldt M."/>
            <person name="Jongepier E."/>
            <person name="Feldmeyer B."/>
            <person name="Menzel F."/>
            <person name="Bornberg-Bauer E."/>
            <person name="Foitzik S."/>
        </authorList>
    </citation>
    <scope>NUCLEOTIDE SEQUENCE [LARGE SCALE GENOMIC DNA]</scope>
    <source>
        <tissue evidence="6">Whole body</tissue>
    </source>
</reference>
<dbReference type="STRING" id="300112.A0A4S2KL00"/>
<protein>
    <recommendedName>
        <fullName evidence="4">Dynein axonemal assembly factor 1 homolog</fullName>
    </recommendedName>
</protein>
<evidence type="ECO:0000256" key="2">
    <source>
        <dbReference type="ARBA" id="ARBA00022614"/>
    </source>
</evidence>
<evidence type="ECO:0000256" key="3">
    <source>
        <dbReference type="ARBA" id="ARBA00022737"/>
    </source>
</evidence>
<dbReference type="SMART" id="SM00365">
    <property type="entry name" value="LRR_SD22"/>
    <property type="match status" value="6"/>
</dbReference>
<evidence type="ECO:0000256" key="1">
    <source>
        <dbReference type="ARBA" id="ARBA00003843"/>
    </source>
</evidence>
<dbReference type="InterPro" id="IPR032675">
    <property type="entry name" value="LRR_dom_sf"/>
</dbReference>
<dbReference type="Proteomes" id="UP000310200">
    <property type="component" value="Unassembled WGS sequence"/>
</dbReference>
<comment type="caution">
    <text evidence="6">The sequence shown here is derived from an EMBL/GenBank/DDBJ whole genome shotgun (WGS) entry which is preliminary data.</text>
</comment>
<gene>
    <name evidence="6" type="ORF">DBV15_02796</name>
</gene>
<dbReference type="PANTHER" id="PTHR45973">
    <property type="entry name" value="PROTEIN PHOSPHATASE 1 REGULATORY SUBUNIT SDS22-RELATED"/>
    <property type="match status" value="1"/>
</dbReference>
<evidence type="ECO:0000313" key="7">
    <source>
        <dbReference type="Proteomes" id="UP000310200"/>
    </source>
</evidence>
<dbReference type="Gene3D" id="3.80.10.10">
    <property type="entry name" value="Ribonuclease Inhibitor"/>
    <property type="match status" value="2"/>
</dbReference>
<sequence length="1010" mass="114298">MFDTRYAVHSAWLCNAIEQRYFDAATCSPPFLQTRKILFDAKSESAIRGRVPEENQFLTIAAALPILPGAPVPPKLSKRCYNSFSCTGTQFEIEHAEAEGCDAVTLQWTGDTRTIVASRTPAEREKNPDRICLDRRGLTTFPTMIGESKLRLMSLQHNLLTKIESSNFSQLTKLVFLDLYDNQIEKVCDFDFLENLRVLLLGKNRIRKIEGLKQLLKLEVLDLHGNQIQHITGLENLSSLKVLNLAGNNIKTIGCNDFRGLISLKELNLRRNKLKRLLGFDETPQLQKLYLSNNDIYKIEDMSSLAKALQIKEITIDGNPVTLNTDYISFLVSYLPNLQLLSTMQISEQIRRTAMAWRFSKEQSNSAFLDLSTQVCMSVRREEVISNAKTNWEFLRSRTKVSLDNSNKVTSDNTGNNINMLLRTQSLNKFNAINPKSLNKVKIKGFGSLTSISENMEARKMHIKKRSSSSENLFKLEDTSKSYPLEFKLPPILGSIVNSLTSDRFENKLPKNNKDNDRKMKVLGEQMENVSDSETDSSQSHESLKSGLKCHLFTPNIYVSSINYDKSAACNEFTAGVVKDVSSITVDNFYVKDNENHARDKEALATTQNSLKYHDAVINENKGLNNRSFQNTKVFHGQDGQNDCQSKSITCSSGYCSLSSKTSSVDSCKSLLSDSSTSSIPKNAHKSHECDKDKSRIKSAQTKKIVYYKSNRAATARAKFRALAPPSPPPQQVPPKEREQGGDYLIEIVGRCLNIYGQGALRFIDRTWDMSKAQDVNIVKFNYVQFNDVAKILSKLKNRFPHAEHFVFKETNINLLGQLNALAEVQGLTSIQIDAGNPIVSKDWKMYAIFRLAHWGLVAINGKEITAEDVELANQEYTGLVDIVMCSLPDSLLQPLLQRLHLEKVQRQSGEQITAKQFLFNCDPALRSVVAKEALQWRKGNVTQEDLIWRHKGKVHLLNLINLTINAIHKLQVLEKQWPCILYEIVYNTLSDFSEMDVYMKRCSKILESN</sequence>
<keyword evidence="2" id="KW-0433">Leucine-rich repeat</keyword>
<dbReference type="PANTHER" id="PTHR45973:SF8">
    <property type="entry name" value="LEUCINE-RICH REPEAT-CONTAINING PROTEIN 49"/>
    <property type="match status" value="1"/>
</dbReference>
<dbReference type="SMART" id="SM00369">
    <property type="entry name" value="LRR_TYP"/>
    <property type="match status" value="4"/>
</dbReference>
<dbReference type="InterPro" id="IPR050576">
    <property type="entry name" value="Cilia_flagella_integrity"/>
</dbReference>
<evidence type="ECO:0000256" key="4">
    <source>
        <dbReference type="ARBA" id="ARBA00024433"/>
    </source>
</evidence>
<dbReference type="InterPro" id="IPR001611">
    <property type="entry name" value="Leu-rich_rpt"/>
</dbReference>
<keyword evidence="7" id="KW-1185">Reference proteome</keyword>
<dbReference type="SUPFAM" id="SSF52058">
    <property type="entry name" value="L domain-like"/>
    <property type="match status" value="1"/>
</dbReference>
<organism evidence="6 7">
    <name type="scientific">Temnothorax longispinosus</name>
    <dbReference type="NCBI Taxonomy" id="300112"/>
    <lineage>
        <taxon>Eukaryota</taxon>
        <taxon>Metazoa</taxon>
        <taxon>Ecdysozoa</taxon>
        <taxon>Arthropoda</taxon>
        <taxon>Hexapoda</taxon>
        <taxon>Insecta</taxon>
        <taxon>Pterygota</taxon>
        <taxon>Neoptera</taxon>
        <taxon>Endopterygota</taxon>
        <taxon>Hymenoptera</taxon>
        <taxon>Apocrita</taxon>
        <taxon>Aculeata</taxon>
        <taxon>Formicoidea</taxon>
        <taxon>Formicidae</taxon>
        <taxon>Myrmicinae</taxon>
        <taxon>Temnothorax</taxon>
    </lineage>
</organism>
<evidence type="ECO:0000313" key="6">
    <source>
        <dbReference type="EMBL" id="TGZ48398.1"/>
    </source>
</evidence>
<feature type="region of interest" description="Disordered" evidence="5">
    <location>
        <begin position="674"/>
        <end position="696"/>
    </location>
</feature>
<dbReference type="PROSITE" id="PS51450">
    <property type="entry name" value="LRR"/>
    <property type="match status" value="6"/>
</dbReference>
<dbReference type="EMBL" id="QBLH01002486">
    <property type="protein sequence ID" value="TGZ48398.1"/>
    <property type="molecule type" value="Genomic_DNA"/>
</dbReference>
<comment type="function">
    <text evidence="1">Cilium-specific protein required for cilia structures.</text>
</comment>